<evidence type="ECO:0000313" key="1">
    <source>
        <dbReference type="EMBL" id="QHT19057.1"/>
    </source>
</evidence>
<accession>A0A6C0DR03</accession>
<sequence length="39" mass="4603">MIQHEVWDHMDSWITVEIICQFLLLLQEAVAPIIVEPLE</sequence>
<protein>
    <submittedName>
        <fullName evidence="1">Uncharacterized protein</fullName>
    </submittedName>
</protein>
<proteinExistence type="predicted"/>
<dbReference type="AlphaFoldDB" id="A0A6C0DR03"/>
<reference evidence="1" key="1">
    <citation type="journal article" date="2020" name="Nature">
        <title>Giant virus diversity and host interactions through global metagenomics.</title>
        <authorList>
            <person name="Schulz F."/>
            <person name="Roux S."/>
            <person name="Paez-Espino D."/>
            <person name="Jungbluth S."/>
            <person name="Walsh D.A."/>
            <person name="Denef V.J."/>
            <person name="McMahon K.D."/>
            <person name="Konstantinidis K.T."/>
            <person name="Eloe-Fadrosh E.A."/>
            <person name="Kyrpides N.C."/>
            <person name="Woyke T."/>
        </authorList>
    </citation>
    <scope>NUCLEOTIDE SEQUENCE</scope>
    <source>
        <strain evidence="1">GVMAG-M-3300023174-49</strain>
    </source>
</reference>
<dbReference type="EMBL" id="MN739661">
    <property type="protein sequence ID" value="QHT19057.1"/>
    <property type="molecule type" value="Genomic_DNA"/>
</dbReference>
<name>A0A6C0DR03_9ZZZZ</name>
<organism evidence="1">
    <name type="scientific">viral metagenome</name>
    <dbReference type="NCBI Taxonomy" id="1070528"/>
    <lineage>
        <taxon>unclassified sequences</taxon>
        <taxon>metagenomes</taxon>
        <taxon>organismal metagenomes</taxon>
    </lineage>
</organism>